<accession>A0A7X1Z6D3</accession>
<evidence type="ECO:0000313" key="3">
    <source>
        <dbReference type="EMBL" id="MQW38398.1"/>
    </source>
</evidence>
<dbReference type="EMBL" id="WITJ01000001">
    <property type="protein sequence ID" value="MQW38398.1"/>
    <property type="molecule type" value="Genomic_DNA"/>
</dbReference>
<dbReference type="OrthoDB" id="1695311at2"/>
<name>A0A7X1Z6D3_9LACT</name>
<keyword evidence="4" id="KW-1185">Reference proteome</keyword>
<protein>
    <recommendedName>
        <fullName evidence="2">Replication initiator A N-terminal domain-containing protein</fullName>
    </recommendedName>
</protein>
<evidence type="ECO:0000256" key="1">
    <source>
        <dbReference type="SAM" id="MobiDB-lite"/>
    </source>
</evidence>
<proteinExistence type="predicted"/>
<evidence type="ECO:0000313" key="4">
    <source>
        <dbReference type="Proteomes" id="UP000439550"/>
    </source>
</evidence>
<dbReference type="RefSeq" id="WP_153494558.1">
    <property type="nucleotide sequence ID" value="NZ_CBCRWP010000001.1"/>
</dbReference>
<sequence length="480" mass="56216">MSTPPPFPDSGQIFNRHDTKTERFFRVPQTFYYSERYQELSSDAKILYGFYRNRLNLSEKNGWEDENGDNYFLFPQAEIAFYFDWSLEKVRDKVNELIHYNLLIIVKQNGSTAKSYLKKVDGTAKERHFITKKRLIELLNLFLLATKNQGLILKISELEPLFISFILSQEQDCSMEDVVKLFKIHKFDLLFRIADAHLFEISAFLMRQVKRLSLSTKEKSKFRDQTKKEFDNSFRNIFKNLKSKKEDWTLSDFIQQLEFLWMKQNEKAIEMLHDAQKNGKPEKPVSQNLKKVPPEKAQFNAEKNGKPENLVSGNQKNQFAQTRKSAPSKTDFNNTDFSKEDEAIKGKHFFKSKIKEILEGRFAFVLEPEIKAEIIDEQLVPLIAVFDEIDQMNLKNAEQGELTKQELVDECEAKVPNLVENFRAAKDYTRGHCLFPKSYDQYMTGHLQILREKQEIERAEAAATAARITNFYIPMDGPWV</sequence>
<dbReference type="Pfam" id="PF06970">
    <property type="entry name" value="RepA_N"/>
    <property type="match status" value="1"/>
</dbReference>
<reference evidence="3 4" key="1">
    <citation type="submission" date="2019-10" db="EMBL/GenBank/DDBJ databases">
        <authorList>
            <person name="Dong K."/>
        </authorList>
    </citation>
    <scope>NUCLEOTIDE SEQUENCE [LARGE SCALE GENOMIC DNA]</scope>
    <source>
        <strain evidence="3 4">DSM 28960</strain>
    </source>
</reference>
<feature type="domain" description="Replication initiator A N-terminal" evidence="2">
    <location>
        <begin position="23"/>
        <end position="97"/>
    </location>
</feature>
<dbReference type="AlphaFoldDB" id="A0A7X1Z6D3"/>
<dbReference type="InterPro" id="IPR010724">
    <property type="entry name" value="RepA_N"/>
</dbReference>
<feature type="compositionally biased region" description="Polar residues" evidence="1">
    <location>
        <begin position="311"/>
        <end position="336"/>
    </location>
</feature>
<feature type="region of interest" description="Disordered" evidence="1">
    <location>
        <begin position="297"/>
        <end position="337"/>
    </location>
</feature>
<comment type="caution">
    <text evidence="3">The sequence shown here is derived from an EMBL/GenBank/DDBJ whole genome shotgun (WGS) entry which is preliminary data.</text>
</comment>
<evidence type="ECO:0000259" key="2">
    <source>
        <dbReference type="Pfam" id="PF06970"/>
    </source>
</evidence>
<dbReference type="Proteomes" id="UP000439550">
    <property type="component" value="Unassembled WGS sequence"/>
</dbReference>
<organism evidence="3 4">
    <name type="scientific">Lactococcus hircilactis</name>
    <dbReference type="NCBI Taxonomy" id="1494462"/>
    <lineage>
        <taxon>Bacteria</taxon>
        <taxon>Bacillati</taxon>
        <taxon>Bacillota</taxon>
        <taxon>Bacilli</taxon>
        <taxon>Lactobacillales</taxon>
        <taxon>Streptococcaceae</taxon>
        <taxon>Lactococcus</taxon>
    </lineage>
</organism>
<gene>
    <name evidence="3" type="ORF">GHI93_00335</name>
</gene>